<gene>
    <name evidence="3" type="ORF">MKK62_04430</name>
</gene>
<dbReference type="GO" id="GO:0004519">
    <property type="term" value="F:endonuclease activity"/>
    <property type="evidence" value="ECO:0007669"/>
    <property type="project" value="UniProtKB-KW"/>
</dbReference>
<feature type="region of interest" description="Disordered" evidence="1">
    <location>
        <begin position="426"/>
        <end position="469"/>
    </location>
</feature>
<dbReference type="SMART" id="SM00507">
    <property type="entry name" value="HNHc"/>
    <property type="match status" value="1"/>
</dbReference>
<keyword evidence="3" id="KW-0378">Hydrolase</keyword>
<organism evidence="3 4">
    <name type="scientific">Mycobacterium paraterrae</name>
    <dbReference type="NCBI Taxonomy" id="577492"/>
    <lineage>
        <taxon>Bacteria</taxon>
        <taxon>Bacillati</taxon>
        <taxon>Actinomycetota</taxon>
        <taxon>Actinomycetes</taxon>
        <taxon>Mycobacteriales</taxon>
        <taxon>Mycobacteriaceae</taxon>
        <taxon>Mycobacterium</taxon>
    </lineage>
</organism>
<keyword evidence="3" id="KW-0540">Nuclease</keyword>
<keyword evidence="3" id="KW-0255">Endonuclease</keyword>
<feature type="compositionally biased region" description="Basic and acidic residues" evidence="1">
    <location>
        <begin position="439"/>
        <end position="451"/>
    </location>
</feature>
<protein>
    <submittedName>
        <fullName evidence="3">HNH endonuclease</fullName>
    </submittedName>
</protein>
<evidence type="ECO:0000256" key="1">
    <source>
        <dbReference type="SAM" id="MobiDB-lite"/>
    </source>
</evidence>
<dbReference type="InterPro" id="IPR003615">
    <property type="entry name" value="HNH_nuc"/>
</dbReference>
<feature type="domain" description="HNH nuclease" evidence="2">
    <location>
        <begin position="307"/>
        <end position="359"/>
    </location>
</feature>
<reference evidence="3" key="1">
    <citation type="submission" date="2022-08" db="EMBL/GenBank/DDBJ databases">
        <title>Whole genome sequencing of non-tuberculosis mycobacteria type-strains.</title>
        <authorList>
            <person name="Igarashi Y."/>
            <person name="Osugi A."/>
            <person name="Mitarai S."/>
        </authorList>
    </citation>
    <scope>NUCLEOTIDE SEQUENCE</scope>
    <source>
        <strain evidence="3">DSM 45127</strain>
    </source>
</reference>
<dbReference type="RefSeq" id="WP_240262335.1">
    <property type="nucleotide sequence ID" value="NZ_CP092488.2"/>
</dbReference>
<proteinExistence type="predicted"/>
<name>A0ABY3VPM3_9MYCO</name>
<dbReference type="EMBL" id="CP092488">
    <property type="protein sequence ID" value="UMB70572.1"/>
    <property type="molecule type" value="Genomic_DNA"/>
</dbReference>
<dbReference type="Proteomes" id="UP001055336">
    <property type="component" value="Chromosome"/>
</dbReference>
<dbReference type="InterPro" id="IPR003870">
    <property type="entry name" value="DUF222"/>
</dbReference>
<dbReference type="CDD" id="cd00085">
    <property type="entry name" value="HNHc"/>
    <property type="match status" value="1"/>
</dbReference>
<sequence>MFENDVIERACSAARAESQATARRLNAVADLMKLRYRQHGPRSEWAADAWDEISAELAAALRISRALASRYMSDAEILRERLPKVGECLASGDINYAMFNVIATRTALITDEKALAAVDDEIAVRAPRWPSLTRGRLSMRVDAIVARVDRDAIRRADREVKDRYLNVSPSLSGIAEVYGNVFASTAQALDRRLNQLAGTVCDADPRTTAQRRADALTALVAGADRMRCTCGGPDCPRAQDSLRDRNVVIHVVADQGGVAGTGTTPGFMAGVDELIPPHVIAELAKSATLRPLSFPSGPEPRYTPSTALADFVRCRDLTCRAPGCDVPAVRCDLDHSVPFAEGGATHPSNLKCLCRKHHLLKTFWGWKDRQLADGTVIWTLPSGQTYVTSPGSAILFPALTVPTGDVPPPPDVDVRCGDRTAMMPIRSRTRSQQRAQRITAERNKNRNERLARQRALRHARASSDEPPPF</sequence>
<dbReference type="Pfam" id="PF02720">
    <property type="entry name" value="DUF222"/>
    <property type="match status" value="1"/>
</dbReference>
<accession>A0ABY3VPM3</accession>
<evidence type="ECO:0000259" key="2">
    <source>
        <dbReference type="SMART" id="SM00507"/>
    </source>
</evidence>
<dbReference type="Gene3D" id="1.10.30.50">
    <property type="match status" value="1"/>
</dbReference>
<evidence type="ECO:0000313" key="4">
    <source>
        <dbReference type="Proteomes" id="UP001055336"/>
    </source>
</evidence>
<keyword evidence="4" id="KW-1185">Reference proteome</keyword>
<evidence type="ECO:0000313" key="3">
    <source>
        <dbReference type="EMBL" id="UMB70572.1"/>
    </source>
</evidence>